<dbReference type="PANTHER" id="PTHR43464">
    <property type="entry name" value="METHYLTRANSFERASE"/>
    <property type="match status" value="1"/>
</dbReference>
<protein>
    <submittedName>
        <fullName evidence="5">Class I SAM-dependent methyltransferase</fullName>
        <ecNumber evidence="5">2.1.1.-</ecNumber>
    </submittedName>
</protein>
<dbReference type="PANTHER" id="PTHR43464:SF19">
    <property type="entry name" value="UBIQUINONE BIOSYNTHESIS O-METHYLTRANSFERASE, MITOCHONDRIAL"/>
    <property type="match status" value="1"/>
</dbReference>
<feature type="domain" description="Methyltransferase type 11" evidence="4">
    <location>
        <begin position="41"/>
        <end position="128"/>
    </location>
</feature>
<accession>A0ABW4A333</accession>
<dbReference type="RefSeq" id="WP_317795160.1">
    <property type="nucleotide sequence ID" value="NZ_AP028461.1"/>
</dbReference>
<reference evidence="6" key="1">
    <citation type="journal article" date="2019" name="Int. J. Syst. Evol. Microbiol.">
        <title>The Global Catalogue of Microorganisms (GCM) 10K type strain sequencing project: providing services to taxonomists for standard genome sequencing and annotation.</title>
        <authorList>
            <consortium name="The Broad Institute Genomics Platform"/>
            <consortium name="The Broad Institute Genome Sequencing Center for Infectious Disease"/>
            <person name="Wu L."/>
            <person name="Ma J."/>
        </authorList>
    </citation>
    <scope>NUCLEOTIDE SEQUENCE [LARGE SCALE GENOMIC DNA]</scope>
    <source>
        <strain evidence="6">CCM 7526</strain>
    </source>
</reference>
<dbReference type="Proteomes" id="UP001597183">
    <property type="component" value="Unassembled WGS sequence"/>
</dbReference>
<dbReference type="GO" id="GO:0008168">
    <property type="term" value="F:methyltransferase activity"/>
    <property type="evidence" value="ECO:0007669"/>
    <property type="project" value="UniProtKB-KW"/>
</dbReference>
<name>A0ABW4A333_9ACTN</name>
<evidence type="ECO:0000256" key="3">
    <source>
        <dbReference type="ARBA" id="ARBA00022691"/>
    </source>
</evidence>
<gene>
    <name evidence="5" type="ORF">ACFQ5G_07115</name>
</gene>
<evidence type="ECO:0000256" key="2">
    <source>
        <dbReference type="ARBA" id="ARBA00022679"/>
    </source>
</evidence>
<dbReference type="InterPro" id="IPR013216">
    <property type="entry name" value="Methyltransf_11"/>
</dbReference>
<proteinExistence type="predicted"/>
<keyword evidence="1 5" id="KW-0489">Methyltransferase</keyword>
<keyword evidence="3" id="KW-0949">S-adenosyl-L-methionine</keyword>
<dbReference type="GO" id="GO:0032259">
    <property type="term" value="P:methylation"/>
    <property type="evidence" value="ECO:0007669"/>
    <property type="project" value="UniProtKB-KW"/>
</dbReference>
<dbReference type="CDD" id="cd02440">
    <property type="entry name" value="AdoMet_MTases"/>
    <property type="match status" value="1"/>
</dbReference>
<evidence type="ECO:0000256" key="1">
    <source>
        <dbReference type="ARBA" id="ARBA00022603"/>
    </source>
</evidence>
<comment type="caution">
    <text evidence="5">The sequence shown here is derived from an EMBL/GenBank/DDBJ whole genome shotgun (WGS) entry which is preliminary data.</text>
</comment>
<evidence type="ECO:0000259" key="4">
    <source>
        <dbReference type="Pfam" id="PF08241"/>
    </source>
</evidence>
<evidence type="ECO:0000313" key="6">
    <source>
        <dbReference type="Proteomes" id="UP001597183"/>
    </source>
</evidence>
<dbReference type="Pfam" id="PF08241">
    <property type="entry name" value="Methyltransf_11"/>
    <property type="match status" value="1"/>
</dbReference>
<dbReference type="SUPFAM" id="SSF53335">
    <property type="entry name" value="S-adenosyl-L-methionine-dependent methyltransferases"/>
    <property type="match status" value="1"/>
</dbReference>
<sequence>MTYGPVMAAAYDRGRGLRAGDVVRWMAAAGPFLPSGGGRILDLGAGTGRFSAALARFSGARVVACEPSAAMRARFSGAGMVGGAAEAMPFRAGVFDAVWASQVVHHVRDLPALAAGLGRVLRPGGHLLLRGGFGPPEELPLTRYFPLAWAAGSPALLALERIAVVLAGGGLGMVERVQVEQTFAEDAAELVAKAASRSLSPLAGLPDPVFEQGLSQLRRDAAEGRIRGPIVERLDLVIFQRRRN</sequence>
<organism evidence="5 6">
    <name type="scientific">Actinoplanes sichuanensis</name>
    <dbReference type="NCBI Taxonomy" id="512349"/>
    <lineage>
        <taxon>Bacteria</taxon>
        <taxon>Bacillati</taxon>
        <taxon>Actinomycetota</taxon>
        <taxon>Actinomycetes</taxon>
        <taxon>Micromonosporales</taxon>
        <taxon>Micromonosporaceae</taxon>
        <taxon>Actinoplanes</taxon>
    </lineage>
</organism>
<keyword evidence="2 5" id="KW-0808">Transferase</keyword>
<evidence type="ECO:0000313" key="5">
    <source>
        <dbReference type="EMBL" id="MFD1365110.1"/>
    </source>
</evidence>
<dbReference type="EC" id="2.1.1.-" evidence="5"/>
<dbReference type="EMBL" id="JBHTMK010000007">
    <property type="protein sequence ID" value="MFD1365110.1"/>
    <property type="molecule type" value="Genomic_DNA"/>
</dbReference>
<dbReference type="InterPro" id="IPR029063">
    <property type="entry name" value="SAM-dependent_MTases_sf"/>
</dbReference>
<keyword evidence="6" id="KW-1185">Reference proteome</keyword>
<dbReference type="Gene3D" id="3.40.50.150">
    <property type="entry name" value="Vaccinia Virus protein VP39"/>
    <property type="match status" value="1"/>
</dbReference>